<dbReference type="Proteomes" id="UP000461010">
    <property type="component" value="Unassembled WGS sequence"/>
</dbReference>
<organism evidence="2 5">
    <name type="scientific">Poseidonibacter ostreae</name>
    <dbReference type="NCBI Taxonomy" id="2654171"/>
    <lineage>
        <taxon>Bacteria</taxon>
        <taxon>Pseudomonadati</taxon>
        <taxon>Campylobacterota</taxon>
        <taxon>Epsilonproteobacteria</taxon>
        <taxon>Campylobacterales</taxon>
        <taxon>Arcobacteraceae</taxon>
        <taxon>Poseidonibacter</taxon>
    </lineage>
</organism>
<dbReference type="Proteomes" id="UP000472839">
    <property type="component" value="Unassembled WGS sequence"/>
</dbReference>
<dbReference type="EMBL" id="WFKJ01000017">
    <property type="protein sequence ID" value="KAB7891493.1"/>
    <property type="molecule type" value="Genomic_DNA"/>
</dbReference>
<dbReference type="AlphaFoldDB" id="A0A6L4WX77"/>
<dbReference type="SUPFAM" id="SSF52540">
    <property type="entry name" value="P-loop containing nucleoside triphosphate hydrolases"/>
    <property type="match status" value="1"/>
</dbReference>
<evidence type="ECO:0000313" key="3">
    <source>
        <dbReference type="EMBL" id="KAB7891493.1"/>
    </source>
</evidence>
<accession>A0A6L4WX77</accession>
<feature type="domain" description="ATPase dynein-related AAA" evidence="1">
    <location>
        <begin position="331"/>
        <end position="405"/>
    </location>
</feature>
<dbReference type="Gene3D" id="3.40.50.300">
    <property type="entry name" value="P-loop containing nucleotide triphosphate hydrolases"/>
    <property type="match status" value="2"/>
</dbReference>
<sequence length="488" mass="57268">MEYQSKTEQYKKFLESSKTQKGNNFKDKTIKDQIKFLSEDIPKKLNSFYNIDTYQNLFLEKNLLVIKNLKSLFSKKEGMDELYKWDQEDLGKGGASSSLFQYMKFLEDIETKKNIYKESEKMNIKNIILYGAPGVGKTHNYKKLISLIEQGQSQKDIFDSIKKNELFSNENETFKQVEEEKRVEFITFHQSFGYEDFIEGFRPQKNGNIEIEDGIFKNIAYKASSKIILKDNILINRVISTDRTTYTISEISNEMIYIKKENDTRIVPIPKKLIIELLENIKNQSISVDDIKNRNLGNLSLSFDKYMYGYNSILYNICKSIIDEIQYIEQKNFYLVIDEINRGNISKIFGELITLIEESKRDDYEVTLPYSKQKFSVPSNLYIIGTMNTTDKSIALIDVALRRRFTFIKMQPNSNLVLPSFKTTFEKLNKKIKNDLGEEYQIGHSYFMNIDASELEFVLEYKIKPLLEEYYYGDEELIEALKIINLES</sequence>
<dbReference type="RefSeq" id="WP_152189671.1">
    <property type="nucleotide sequence ID" value="NZ_WFKJ01000017.1"/>
</dbReference>
<gene>
    <name evidence="3" type="ORF">GBG18_06970</name>
    <name evidence="2" type="ORF">GBG19_04410</name>
</gene>
<reference evidence="4 5" key="1">
    <citation type="submission" date="2019-10" db="EMBL/GenBank/DDBJ databases">
        <title>Poseidonibacter ostreae sp. nov., isolated from the gut of the Ostrea denselamellosa.</title>
        <authorList>
            <person name="Choi A."/>
        </authorList>
    </citation>
    <scope>NUCLEOTIDE SEQUENCE [LARGE SCALE GENOMIC DNA]</scope>
    <source>
        <strain evidence="2 5">SJOD-M-33</strain>
        <strain evidence="3 4">SJOD-M-5</strain>
    </source>
</reference>
<dbReference type="PANTHER" id="PTHR37291:SF1">
    <property type="entry name" value="TYPE IV METHYL-DIRECTED RESTRICTION ENZYME ECOKMCRB SUBUNIT"/>
    <property type="match status" value="1"/>
</dbReference>
<protein>
    <submittedName>
        <fullName evidence="2">AAA domain-containing protein</fullName>
    </submittedName>
</protein>
<dbReference type="PANTHER" id="PTHR37291">
    <property type="entry name" value="5-METHYLCYTOSINE-SPECIFIC RESTRICTION ENZYME B"/>
    <property type="match status" value="1"/>
</dbReference>
<dbReference type="GO" id="GO:0005524">
    <property type="term" value="F:ATP binding"/>
    <property type="evidence" value="ECO:0007669"/>
    <property type="project" value="InterPro"/>
</dbReference>
<dbReference type="InterPro" id="IPR052934">
    <property type="entry name" value="Methyl-DNA_Rec/Restrict_Enz"/>
</dbReference>
<dbReference type="InterPro" id="IPR011704">
    <property type="entry name" value="ATPase_dyneun-rel_AAA"/>
</dbReference>
<keyword evidence="4" id="KW-1185">Reference proteome</keyword>
<dbReference type="InterPro" id="IPR027417">
    <property type="entry name" value="P-loop_NTPase"/>
</dbReference>
<comment type="caution">
    <text evidence="2">The sequence shown here is derived from an EMBL/GenBank/DDBJ whole genome shotgun (WGS) entry which is preliminary data.</text>
</comment>
<evidence type="ECO:0000313" key="4">
    <source>
        <dbReference type="Proteomes" id="UP000461010"/>
    </source>
</evidence>
<evidence type="ECO:0000313" key="2">
    <source>
        <dbReference type="EMBL" id="KAB7889979.1"/>
    </source>
</evidence>
<evidence type="ECO:0000313" key="5">
    <source>
        <dbReference type="Proteomes" id="UP000472839"/>
    </source>
</evidence>
<evidence type="ECO:0000259" key="1">
    <source>
        <dbReference type="Pfam" id="PF07728"/>
    </source>
</evidence>
<dbReference type="GO" id="GO:0016887">
    <property type="term" value="F:ATP hydrolysis activity"/>
    <property type="evidence" value="ECO:0007669"/>
    <property type="project" value="InterPro"/>
</dbReference>
<dbReference type="EMBL" id="WFKK01000008">
    <property type="protein sequence ID" value="KAB7889979.1"/>
    <property type="molecule type" value="Genomic_DNA"/>
</dbReference>
<dbReference type="Pfam" id="PF07728">
    <property type="entry name" value="AAA_5"/>
    <property type="match status" value="1"/>
</dbReference>
<proteinExistence type="predicted"/>
<name>A0A6L4WX77_9BACT</name>